<name>A0A8X6EZV4_TRICU</name>
<evidence type="ECO:0000313" key="2">
    <source>
        <dbReference type="Proteomes" id="UP000887116"/>
    </source>
</evidence>
<dbReference type="Proteomes" id="UP000887116">
    <property type="component" value="Unassembled WGS sequence"/>
</dbReference>
<proteinExistence type="predicted"/>
<gene>
    <name evidence="1" type="ORF">TNCT_521141</name>
</gene>
<keyword evidence="2" id="KW-1185">Reference proteome</keyword>
<dbReference type="EMBL" id="BMAO01000243">
    <property type="protein sequence ID" value="GFQ65459.1"/>
    <property type="molecule type" value="Genomic_DNA"/>
</dbReference>
<sequence length="91" mass="11022">MCGTFRLIEKIYLEIKEILQRQRNFNKRRRRIYWVSERESNCNEMEKNKKDVGLISTIRTIEMQDETNKWGETKSRPKCVVDYNDKMDSVG</sequence>
<accession>A0A8X6EZV4</accession>
<comment type="caution">
    <text evidence="1">The sequence shown here is derived from an EMBL/GenBank/DDBJ whole genome shotgun (WGS) entry which is preliminary data.</text>
</comment>
<protein>
    <submittedName>
        <fullName evidence="1">Uncharacterized protein</fullName>
    </submittedName>
</protein>
<evidence type="ECO:0000313" key="1">
    <source>
        <dbReference type="EMBL" id="GFQ65459.1"/>
    </source>
</evidence>
<reference evidence="1" key="1">
    <citation type="submission" date="2020-07" db="EMBL/GenBank/DDBJ databases">
        <title>Multicomponent nature underlies the extraordinary mechanical properties of spider dragline silk.</title>
        <authorList>
            <person name="Kono N."/>
            <person name="Nakamura H."/>
            <person name="Mori M."/>
            <person name="Yoshida Y."/>
            <person name="Ohtoshi R."/>
            <person name="Malay A.D."/>
            <person name="Moran D.A.P."/>
            <person name="Tomita M."/>
            <person name="Numata K."/>
            <person name="Arakawa K."/>
        </authorList>
    </citation>
    <scope>NUCLEOTIDE SEQUENCE</scope>
</reference>
<organism evidence="1 2">
    <name type="scientific">Trichonephila clavata</name>
    <name type="common">Joro spider</name>
    <name type="synonym">Nephila clavata</name>
    <dbReference type="NCBI Taxonomy" id="2740835"/>
    <lineage>
        <taxon>Eukaryota</taxon>
        <taxon>Metazoa</taxon>
        <taxon>Ecdysozoa</taxon>
        <taxon>Arthropoda</taxon>
        <taxon>Chelicerata</taxon>
        <taxon>Arachnida</taxon>
        <taxon>Araneae</taxon>
        <taxon>Araneomorphae</taxon>
        <taxon>Entelegynae</taxon>
        <taxon>Araneoidea</taxon>
        <taxon>Nephilidae</taxon>
        <taxon>Trichonephila</taxon>
    </lineage>
</organism>
<dbReference type="AlphaFoldDB" id="A0A8X6EZV4"/>